<accession>A0A6N8ECY7</accession>
<dbReference type="Proteomes" id="UP000434044">
    <property type="component" value="Unassembled WGS sequence"/>
</dbReference>
<feature type="compositionally biased region" description="Basic and acidic residues" evidence="1">
    <location>
        <begin position="55"/>
        <end position="64"/>
    </location>
</feature>
<dbReference type="EMBL" id="WNKT01000007">
    <property type="protein sequence ID" value="MTW20496.1"/>
    <property type="molecule type" value="Genomic_DNA"/>
</dbReference>
<dbReference type="AlphaFoldDB" id="A0A6N8ECY7"/>
<protein>
    <submittedName>
        <fullName evidence="2">Uncharacterized protein</fullName>
    </submittedName>
</protein>
<sequence length="77" mass="8826">MSTDDNRESSSNALVPRSGTGLAETGRRTHPVLALKDWNEKRPELFKKRVYNLRGLDRKPRNDDSNIPSRIQPLCLH</sequence>
<feature type="region of interest" description="Disordered" evidence="1">
    <location>
        <begin position="1"/>
        <end position="29"/>
    </location>
</feature>
<reference evidence="2 3" key="1">
    <citation type="submission" date="2019-11" db="EMBL/GenBank/DDBJ databases">
        <title>Whole-genome sequence of the anaerobic purple sulfur bacterium Allochromatium palmeri DSM 15591.</title>
        <authorList>
            <person name="Kyndt J.A."/>
            <person name="Meyer T.E."/>
        </authorList>
    </citation>
    <scope>NUCLEOTIDE SEQUENCE [LARGE SCALE GENOMIC DNA]</scope>
    <source>
        <strain evidence="2 3">DSM 15591</strain>
    </source>
</reference>
<evidence type="ECO:0000256" key="1">
    <source>
        <dbReference type="SAM" id="MobiDB-lite"/>
    </source>
</evidence>
<keyword evidence="3" id="KW-1185">Reference proteome</keyword>
<evidence type="ECO:0000313" key="2">
    <source>
        <dbReference type="EMBL" id="MTW20496.1"/>
    </source>
</evidence>
<comment type="caution">
    <text evidence="2">The sequence shown here is derived from an EMBL/GenBank/DDBJ whole genome shotgun (WGS) entry which is preliminary data.</text>
</comment>
<dbReference type="RefSeq" id="WP_155449085.1">
    <property type="nucleotide sequence ID" value="NZ_WNKT01000007.1"/>
</dbReference>
<organism evidence="2 3">
    <name type="scientific">Allochromatium palmeri</name>
    <dbReference type="NCBI Taxonomy" id="231048"/>
    <lineage>
        <taxon>Bacteria</taxon>
        <taxon>Pseudomonadati</taxon>
        <taxon>Pseudomonadota</taxon>
        <taxon>Gammaproteobacteria</taxon>
        <taxon>Chromatiales</taxon>
        <taxon>Chromatiaceae</taxon>
        <taxon>Allochromatium</taxon>
    </lineage>
</organism>
<evidence type="ECO:0000313" key="3">
    <source>
        <dbReference type="Proteomes" id="UP000434044"/>
    </source>
</evidence>
<proteinExistence type="predicted"/>
<name>A0A6N8ECY7_9GAMM</name>
<feature type="region of interest" description="Disordered" evidence="1">
    <location>
        <begin position="55"/>
        <end position="77"/>
    </location>
</feature>
<gene>
    <name evidence="2" type="ORF">GJ668_05215</name>
</gene>